<evidence type="ECO:0000313" key="3">
    <source>
        <dbReference type="Proteomes" id="UP000288216"/>
    </source>
</evidence>
<dbReference type="Proteomes" id="UP000288216">
    <property type="component" value="Unassembled WGS sequence"/>
</dbReference>
<gene>
    <name evidence="2" type="ORF">scyTo_0008780</name>
</gene>
<accession>A0A401PDJ4</accession>
<keyword evidence="3" id="KW-1185">Reference proteome</keyword>
<reference evidence="2 3" key="1">
    <citation type="journal article" date="2018" name="Nat. Ecol. Evol.">
        <title>Shark genomes provide insights into elasmobranch evolution and the origin of vertebrates.</title>
        <authorList>
            <person name="Hara Y"/>
            <person name="Yamaguchi K"/>
            <person name="Onimaru K"/>
            <person name="Kadota M"/>
            <person name="Koyanagi M"/>
            <person name="Keeley SD"/>
            <person name="Tatsumi K"/>
            <person name="Tanaka K"/>
            <person name="Motone F"/>
            <person name="Kageyama Y"/>
            <person name="Nozu R"/>
            <person name="Adachi N"/>
            <person name="Nishimura O"/>
            <person name="Nakagawa R"/>
            <person name="Tanegashima C"/>
            <person name="Kiyatake I"/>
            <person name="Matsumoto R"/>
            <person name="Murakumo K"/>
            <person name="Nishida K"/>
            <person name="Terakita A"/>
            <person name="Kuratani S"/>
            <person name="Sato K"/>
            <person name="Hyodo S Kuraku.S."/>
        </authorList>
    </citation>
    <scope>NUCLEOTIDE SEQUENCE [LARGE SCALE GENOMIC DNA]</scope>
</reference>
<dbReference type="PANTHER" id="PTHR16230:SF5">
    <property type="entry name" value="BREAST CARCINOMA-AMPLIFIED SEQUENCE 4"/>
    <property type="match status" value="1"/>
</dbReference>
<comment type="caution">
    <text evidence="2">The sequence shown here is derived from an EMBL/GenBank/DDBJ whole genome shotgun (WGS) entry which is preliminary data.</text>
</comment>
<evidence type="ECO:0008006" key="4">
    <source>
        <dbReference type="Google" id="ProtNLM"/>
    </source>
</evidence>
<evidence type="ECO:0000256" key="1">
    <source>
        <dbReference type="SAM" id="MobiDB-lite"/>
    </source>
</evidence>
<dbReference type="EMBL" id="BFAA01003424">
    <property type="protein sequence ID" value="GCB71185.1"/>
    <property type="molecule type" value="Genomic_DNA"/>
</dbReference>
<evidence type="ECO:0000313" key="2">
    <source>
        <dbReference type="EMBL" id="GCB71185.1"/>
    </source>
</evidence>
<feature type="region of interest" description="Disordered" evidence="1">
    <location>
        <begin position="1"/>
        <end position="48"/>
    </location>
</feature>
<dbReference type="AlphaFoldDB" id="A0A401PDJ4"/>
<dbReference type="InterPro" id="IPR024857">
    <property type="entry name" value="Cappuccino"/>
</dbReference>
<protein>
    <recommendedName>
        <fullName evidence="4">Biogenesis of lysosome-related organelles complex 1 subunit 4</fullName>
    </recommendedName>
</protein>
<dbReference type="STRING" id="75743.A0A401PDJ4"/>
<name>A0A401PDJ4_SCYTO</name>
<dbReference type="GO" id="GO:0031083">
    <property type="term" value="C:BLOC-1 complex"/>
    <property type="evidence" value="ECO:0007669"/>
    <property type="project" value="TreeGrafter"/>
</dbReference>
<organism evidence="2 3">
    <name type="scientific">Scyliorhinus torazame</name>
    <name type="common">Cloudy catshark</name>
    <name type="synonym">Catulus torazame</name>
    <dbReference type="NCBI Taxonomy" id="75743"/>
    <lineage>
        <taxon>Eukaryota</taxon>
        <taxon>Metazoa</taxon>
        <taxon>Chordata</taxon>
        <taxon>Craniata</taxon>
        <taxon>Vertebrata</taxon>
        <taxon>Chondrichthyes</taxon>
        <taxon>Elasmobranchii</taxon>
        <taxon>Galeomorphii</taxon>
        <taxon>Galeoidea</taxon>
        <taxon>Carcharhiniformes</taxon>
        <taxon>Scyliorhinidae</taxon>
        <taxon>Scyliorhinus</taxon>
    </lineage>
</organism>
<dbReference type="OMA" id="TRVDEFC"/>
<dbReference type="PANTHER" id="PTHR16230">
    <property type="entry name" value="CAPPUCCINO"/>
    <property type="match status" value="1"/>
</dbReference>
<proteinExistence type="predicted"/>
<sequence length="207" mass="23001">MEEEGSRASTEAVGSRGGPSGQGEENEEENGSGYHAGEDVTESRAEGEQEALLWRTANCYSGYLTAAAGGEIQQLEQSLEAMLTRVDEFCGMLDMIRNDSSQIMNENIPEIHAKADEMKQLYKKIDKLEAFVKMIGQNVGVLDDQVTQAEAELGNFPSAFRKILHSIGTPSFLNKSSFPKRQQQKFEPPALFRTEDYFTVQNSQPHE</sequence>
<feature type="compositionally biased region" description="Basic and acidic residues" evidence="1">
    <location>
        <begin position="36"/>
        <end position="47"/>
    </location>
</feature>
<dbReference type="OrthoDB" id="2372305at2759"/>